<keyword evidence="2" id="KW-1185">Reference proteome</keyword>
<sequence length="99" mass="11243">MGYSTIYSPEKPKGPEITLTARKPSCGVASTYMATPFWDEYASNDDFLFFLADVVEYALIASSDKFWLAGSRRRFIYVNKEVKQRQSEAVENVPSVWAT</sequence>
<name>A0A6G1CPK6_9ORYZ</name>
<comment type="caution">
    <text evidence="1">The sequence shown here is derived from an EMBL/GenBank/DDBJ whole genome shotgun (WGS) entry which is preliminary data.</text>
</comment>
<dbReference type="EMBL" id="SPHZ02000008">
    <property type="protein sequence ID" value="KAF0902049.1"/>
    <property type="molecule type" value="Genomic_DNA"/>
</dbReference>
<dbReference type="AlphaFoldDB" id="A0A6G1CPK6"/>
<proteinExistence type="predicted"/>
<reference evidence="1 2" key="1">
    <citation type="submission" date="2019-11" db="EMBL/GenBank/DDBJ databases">
        <title>Whole genome sequence of Oryza granulata.</title>
        <authorList>
            <person name="Li W."/>
        </authorList>
    </citation>
    <scope>NUCLEOTIDE SEQUENCE [LARGE SCALE GENOMIC DNA]</scope>
    <source>
        <strain evidence="2">cv. Menghai</strain>
        <tissue evidence="1">Leaf</tissue>
    </source>
</reference>
<evidence type="ECO:0000313" key="2">
    <source>
        <dbReference type="Proteomes" id="UP000479710"/>
    </source>
</evidence>
<accession>A0A6G1CPK6</accession>
<protein>
    <submittedName>
        <fullName evidence="1">Uncharacterized protein</fullName>
    </submittedName>
</protein>
<evidence type="ECO:0000313" key="1">
    <source>
        <dbReference type="EMBL" id="KAF0902049.1"/>
    </source>
</evidence>
<organism evidence="1 2">
    <name type="scientific">Oryza meyeriana var. granulata</name>
    <dbReference type="NCBI Taxonomy" id="110450"/>
    <lineage>
        <taxon>Eukaryota</taxon>
        <taxon>Viridiplantae</taxon>
        <taxon>Streptophyta</taxon>
        <taxon>Embryophyta</taxon>
        <taxon>Tracheophyta</taxon>
        <taxon>Spermatophyta</taxon>
        <taxon>Magnoliopsida</taxon>
        <taxon>Liliopsida</taxon>
        <taxon>Poales</taxon>
        <taxon>Poaceae</taxon>
        <taxon>BOP clade</taxon>
        <taxon>Oryzoideae</taxon>
        <taxon>Oryzeae</taxon>
        <taxon>Oryzinae</taxon>
        <taxon>Oryza</taxon>
        <taxon>Oryza meyeriana</taxon>
    </lineage>
</organism>
<gene>
    <name evidence="1" type="ORF">E2562_012831</name>
</gene>
<dbReference type="Proteomes" id="UP000479710">
    <property type="component" value="Unassembled WGS sequence"/>
</dbReference>